<keyword evidence="1" id="KW-0175">Coiled coil</keyword>
<dbReference type="Pfam" id="PF14131">
    <property type="entry name" value="DUF4298"/>
    <property type="match status" value="1"/>
</dbReference>
<dbReference type="EMBL" id="CTEN01000002">
    <property type="protein sequence ID" value="CQR24871.1"/>
    <property type="molecule type" value="Genomic_DNA"/>
</dbReference>
<name>A0A0E4H403_9STRE</name>
<keyword evidence="3" id="KW-1185">Reference proteome</keyword>
<reference evidence="3" key="1">
    <citation type="submission" date="2015-03" db="EMBL/GenBank/DDBJ databases">
        <authorList>
            <person name="Urmite Genomes"/>
        </authorList>
    </citation>
    <scope>NUCLEOTIDE SEQUENCE [LARGE SCALE GENOMIC DNA]</scope>
    <source>
        <strain evidence="3">FF10</strain>
    </source>
</reference>
<dbReference type="Proteomes" id="UP000198604">
    <property type="component" value="Unassembled WGS sequence"/>
</dbReference>
<dbReference type="OrthoDB" id="80787at2"/>
<evidence type="ECO:0000313" key="2">
    <source>
        <dbReference type="EMBL" id="CQR24871.1"/>
    </source>
</evidence>
<dbReference type="AlphaFoldDB" id="A0A0E4H403"/>
<dbReference type="RefSeq" id="WP_093650464.1">
    <property type="nucleotide sequence ID" value="NZ_CTEN01000002.1"/>
</dbReference>
<dbReference type="InterPro" id="IPR025384">
    <property type="entry name" value="DUF4298"/>
</dbReference>
<evidence type="ECO:0008006" key="4">
    <source>
        <dbReference type="Google" id="ProtNLM"/>
    </source>
</evidence>
<organism evidence="2 3">
    <name type="scientific">Streptococcus varani</name>
    <dbReference type="NCBI Taxonomy" id="1608583"/>
    <lineage>
        <taxon>Bacteria</taxon>
        <taxon>Bacillati</taxon>
        <taxon>Bacillota</taxon>
        <taxon>Bacilli</taxon>
        <taxon>Lactobacillales</taxon>
        <taxon>Streptococcaceae</taxon>
        <taxon>Streptococcus</taxon>
    </lineage>
</organism>
<sequence>MQRIEEMEKNLHHQVEMLRQLEEVAKAYEASQSEYQDLQDYYYSDQYMQDFDAAGRGEFDKIPAGVLSEDAIYNLIMDRQQVAISLLELATKMLKVEE</sequence>
<protein>
    <recommendedName>
        <fullName evidence="4">DUF4298 domain-containing protein</fullName>
    </recommendedName>
</protein>
<gene>
    <name evidence="2" type="ORF">BN1356_01224</name>
</gene>
<feature type="coiled-coil region" evidence="1">
    <location>
        <begin position="4"/>
        <end position="38"/>
    </location>
</feature>
<dbReference type="STRING" id="1608583.BN1356_01224"/>
<evidence type="ECO:0000256" key="1">
    <source>
        <dbReference type="SAM" id="Coils"/>
    </source>
</evidence>
<accession>A0A0E4H403</accession>
<evidence type="ECO:0000313" key="3">
    <source>
        <dbReference type="Proteomes" id="UP000198604"/>
    </source>
</evidence>
<proteinExistence type="predicted"/>